<evidence type="ECO:0000313" key="4">
    <source>
        <dbReference type="Proteomes" id="UP000441102"/>
    </source>
</evidence>
<reference evidence="2 4" key="1">
    <citation type="submission" date="2019-09" db="EMBL/GenBank/DDBJ databases">
        <title>Taxonomic organization of the family Brucellaceae based on a phylogenomic approach.</title>
        <authorList>
            <person name="Leclercq S."/>
            <person name="Cloeckaert A."/>
            <person name="Zygmunt M.S."/>
        </authorList>
    </citation>
    <scope>NUCLEOTIDE SEQUENCE [LARGE SCALE GENOMIC DNA]</scope>
    <source>
        <strain evidence="2 4">CCUG 34461</strain>
    </source>
</reference>
<dbReference type="EMBL" id="JACZKO010000058">
    <property type="protein sequence ID" value="MBE0563201.1"/>
    <property type="molecule type" value="Genomic_DNA"/>
</dbReference>
<evidence type="ECO:0000259" key="1">
    <source>
        <dbReference type="PROSITE" id="PS50042"/>
    </source>
</evidence>
<evidence type="ECO:0000313" key="2">
    <source>
        <dbReference type="EMBL" id="KAB2794909.1"/>
    </source>
</evidence>
<name>A0A011TK11_BRUAN</name>
<evidence type="ECO:0000313" key="5">
    <source>
        <dbReference type="Proteomes" id="UP000642265"/>
    </source>
</evidence>
<dbReference type="Proteomes" id="UP000642265">
    <property type="component" value="Unassembled WGS sequence"/>
</dbReference>
<organism evidence="3 5">
    <name type="scientific">Brucella anthropi</name>
    <name type="common">Ochrobactrum anthropi</name>
    <dbReference type="NCBI Taxonomy" id="529"/>
    <lineage>
        <taxon>Bacteria</taxon>
        <taxon>Pseudomonadati</taxon>
        <taxon>Pseudomonadota</taxon>
        <taxon>Alphaproteobacteria</taxon>
        <taxon>Hyphomicrobiales</taxon>
        <taxon>Brucellaceae</taxon>
        <taxon>Brucella/Ochrobactrum group</taxon>
        <taxon>Brucella</taxon>
    </lineage>
</organism>
<dbReference type="GeneID" id="61318462"/>
<reference evidence="3" key="3">
    <citation type="submission" date="2020-10" db="EMBL/GenBank/DDBJ databases">
        <title>Enrichment of novel Verrucomicrobia, Bacteroidetes and Krumholzibacteria in an oxygen-limited, methane- and iron-fed bioreactor inoculated with Bothnian Sea sediments.</title>
        <authorList>
            <person name="Martins P.D."/>
            <person name="de Jong A."/>
            <person name="Lenstra W.K."/>
            <person name="van Helmond N.A.G.M."/>
            <person name="Slomp C.P."/>
            <person name="Jetten M.S.M."/>
            <person name="Welte C.U."/>
            <person name="Rasigraf O."/>
        </authorList>
    </citation>
    <scope>NUCLEOTIDE SEQUENCE</scope>
    <source>
        <strain evidence="3">MAG47</strain>
    </source>
</reference>
<feature type="domain" description="Cyclic nucleotide-binding" evidence="1">
    <location>
        <begin position="66"/>
        <end position="112"/>
    </location>
</feature>
<proteinExistence type="predicted"/>
<dbReference type="RefSeq" id="WP_010661528.1">
    <property type="nucleotide sequence ID" value="NZ_CP044970.1"/>
</dbReference>
<sequence>MSTNYQTFVWDADADQVYDPAVYGNNQIIIGPHRDSFDKSRTSFEMRGNSTSSICLLSARSKIKWIQNGEENTPLFLINEGDVRFRLNSSEVEDSFNDFLGEVEIIYTSDTRIIINGGTFQIAELKSLVYNNSSIPDARAIIDVSNGGQFDLRAQRFVPGALTINVHDRAAVQIEAESPHSKCPIDFTGDDSSRPKPGLFNFISDKYDGGLIYISGMNPIYFAALKDHIVAIDGNPIGADEFEKRIRYTYRADNPIVTMQLIS</sequence>
<dbReference type="AlphaFoldDB" id="A0A011TK11"/>
<accession>A0A011TK11</accession>
<evidence type="ECO:0000313" key="3">
    <source>
        <dbReference type="EMBL" id="MBE0563201.1"/>
    </source>
</evidence>
<dbReference type="EMBL" id="WBWX01000007">
    <property type="protein sequence ID" value="KAB2794909.1"/>
    <property type="molecule type" value="Genomic_DNA"/>
</dbReference>
<comment type="caution">
    <text evidence="3">The sequence shown here is derived from an EMBL/GenBank/DDBJ whole genome shotgun (WGS) entry which is preliminary data.</text>
</comment>
<reference evidence="3" key="2">
    <citation type="submission" date="2020-09" db="EMBL/GenBank/DDBJ databases">
        <authorList>
            <person name="Dalcin Martins P."/>
        </authorList>
    </citation>
    <scope>NUCLEOTIDE SEQUENCE</scope>
    <source>
        <strain evidence="3">MAG47</strain>
    </source>
</reference>
<gene>
    <name evidence="2" type="ORF">F9L06_17735</name>
    <name evidence="3" type="ORF">IH622_20630</name>
</gene>
<dbReference type="PROSITE" id="PS50042">
    <property type="entry name" value="CNMP_BINDING_3"/>
    <property type="match status" value="1"/>
</dbReference>
<dbReference type="Proteomes" id="UP000441102">
    <property type="component" value="Unassembled WGS sequence"/>
</dbReference>
<protein>
    <recommendedName>
        <fullName evidence="1">Cyclic nucleotide-binding domain-containing protein</fullName>
    </recommendedName>
</protein>
<dbReference type="InterPro" id="IPR000595">
    <property type="entry name" value="cNMP-bd_dom"/>
</dbReference>